<dbReference type="EMBL" id="BAAAUX010000019">
    <property type="protein sequence ID" value="GAA2807365.1"/>
    <property type="molecule type" value="Genomic_DNA"/>
</dbReference>
<dbReference type="RefSeq" id="WP_344683338.1">
    <property type="nucleotide sequence ID" value="NZ_BAAAUX010000019.1"/>
</dbReference>
<gene>
    <name evidence="2" type="ORF">GCM10010470_48330</name>
</gene>
<keyword evidence="1" id="KW-1133">Transmembrane helix</keyword>
<feature type="transmembrane region" description="Helical" evidence="1">
    <location>
        <begin position="50"/>
        <end position="74"/>
    </location>
</feature>
<protein>
    <submittedName>
        <fullName evidence="2">Uncharacterized protein</fullName>
    </submittedName>
</protein>
<name>A0ABN3VJ96_9PSEU</name>
<keyword evidence="1" id="KW-0812">Transmembrane</keyword>
<proteinExistence type="predicted"/>
<organism evidence="2 3">
    <name type="scientific">Saccharopolyspora taberi</name>
    <dbReference type="NCBI Taxonomy" id="60895"/>
    <lineage>
        <taxon>Bacteria</taxon>
        <taxon>Bacillati</taxon>
        <taxon>Actinomycetota</taxon>
        <taxon>Actinomycetes</taxon>
        <taxon>Pseudonocardiales</taxon>
        <taxon>Pseudonocardiaceae</taxon>
        <taxon>Saccharopolyspora</taxon>
    </lineage>
</organism>
<evidence type="ECO:0000313" key="3">
    <source>
        <dbReference type="Proteomes" id="UP001500979"/>
    </source>
</evidence>
<evidence type="ECO:0000313" key="2">
    <source>
        <dbReference type="EMBL" id="GAA2807365.1"/>
    </source>
</evidence>
<keyword evidence="3" id="KW-1185">Reference proteome</keyword>
<comment type="caution">
    <text evidence="2">The sequence shown here is derived from an EMBL/GenBank/DDBJ whole genome shotgun (WGS) entry which is preliminary data.</text>
</comment>
<dbReference type="Proteomes" id="UP001500979">
    <property type="component" value="Unassembled WGS sequence"/>
</dbReference>
<sequence>MDGYPGLEQPLVTIGDISVTSTTVFTPSGQAPVKEVHWTFTDMSRTTTAIPTWAIVLAVVFFLFCFLGLLFLLAKEERTYGYAQVTVQGRNLLHVVQIPVANPMMVADLNSRVNYARSLSYGQ</sequence>
<keyword evidence="1" id="KW-0472">Membrane</keyword>
<evidence type="ECO:0000256" key="1">
    <source>
        <dbReference type="SAM" id="Phobius"/>
    </source>
</evidence>
<reference evidence="2 3" key="1">
    <citation type="journal article" date="2019" name="Int. J. Syst. Evol. Microbiol.">
        <title>The Global Catalogue of Microorganisms (GCM) 10K type strain sequencing project: providing services to taxonomists for standard genome sequencing and annotation.</title>
        <authorList>
            <consortium name="The Broad Institute Genomics Platform"/>
            <consortium name="The Broad Institute Genome Sequencing Center for Infectious Disease"/>
            <person name="Wu L."/>
            <person name="Ma J."/>
        </authorList>
    </citation>
    <scope>NUCLEOTIDE SEQUENCE [LARGE SCALE GENOMIC DNA]</scope>
    <source>
        <strain evidence="2 3">JCM 9383</strain>
    </source>
</reference>
<accession>A0ABN3VJ96</accession>